<evidence type="ECO:0000313" key="7">
    <source>
        <dbReference type="Proteomes" id="UP000232323"/>
    </source>
</evidence>
<evidence type="ECO:0000256" key="1">
    <source>
        <dbReference type="ARBA" id="ARBA00004430"/>
    </source>
</evidence>
<reference evidence="6 7" key="1">
    <citation type="submission" date="2017-08" db="EMBL/GenBank/DDBJ databases">
        <title>Acidophilic green algal genome provides insights into adaptation to an acidic environment.</title>
        <authorList>
            <person name="Hirooka S."/>
            <person name="Hirose Y."/>
            <person name="Kanesaki Y."/>
            <person name="Higuchi S."/>
            <person name="Fujiwara T."/>
            <person name="Onuma R."/>
            <person name="Era A."/>
            <person name="Ohbayashi R."/>
            <person name="Uzuka A."/>
            <person name="Nozaki H."/>
            <person name="Yoshikawa H."/>
            <person name="Miyagishima S.Y."/>
        </authorList>
    </citation>
    <scope>NUCLEOTIDE SEQUENCE [LARGE SCALE GENOMIC DNA]</scope>
    <source>
        <strain evidence="6 7">NIES-2499</strain>
    </source>
</reference>
<sequence>MTRVRWLLINIKSYLGRVAPARMKLVEEVHINRAWSELPTDVFSQLVAKLDNSSVSKLRLVCKVWCSTVDVVLEKLELLYFPDDVEWVDKFPVIKALEIVRPGRSGFSSPRLLSPTKDTANQHSNPKLNSSTDEQEPAITTNEGGSSWSHSSRRRGHAVINGLPDLSKIDGFTQLSKFCLSGEPVPPLPGEKLPLTCRSLTCNLSTHVSRLINLKDLEIRKVRLGILPSEISQLQQLTAMTFTNCNLKSIPAEVGELSGLRRLSCTGNQDLTLPASLAQLSSLKILNLSWTQSNLAEVFELSSESFKGLEELKLIGNLIRSLPPAIKSLVSLKVLVLSMNQIESLPPEVSALTSLSHLDVSLNNIQRIQHVPPHLVQFNLQGNVLQSLPEDMGHRLGDTLQCLDLSNNQLVLLPPSLGLCAKLQTLRLSFNQLQELPVRALVKLRSLTLLEAYFPGPPKSGTKPLLQRLQRQQPKLCVSS</sequence>
<keyword evidence="2" id="KW-0433">Leucine-rich repeat</keyword>
<dbReference type="PANTHER" id="PTHR48051">
    <property type="match status" value="1"/>
</dbReference>
<feature type="domain" description="F-box" evidence="5">
    <location>
        <begin position="32"/>
        <end position="76"/>
    </location>
</feature>
<dbReference type="AlphaFoldDB" id="A0A250XKA1"/>
<protein>
    <recommendedName>
        <fullName evidence="5">F-box domain-containing protein</fullName>
    </recommendedName>
</protein>
<evidence type="ECO:0000256" key="4">
    <source>
        <dbReference type="SAM" id="MobiDB-lite"/>
    </source>
</evidence>
<dbReference type="OrthoDB" id="540763at2759"/>
<feature type="compositionally biased region" description="Polar residues" evidence="4">
    <location>
        <begin position="116"/>
        <end position="143"/>
    </location>
</feature>
<dbReference type="STRING" id="1157962.A0A250XKA1"/>
<dbReference type="InterPro" id="IPR001611">
    <property type="entry name" value="Leu-rich_rpt"/>
</dbReference>
<dbReference type="EMBL" id="BEGY01000100">
    <property type="protein sequence ID" value="GAX83504.1"/>
    <property type="molecule type" value="Genomic_DNA"/>
</dbReference>
<dbReference type="Proteomes" id="UP000232323">
    <property type="component" value="Unassembled WGS sequence"/>
</dbReference>
<dbReference type="Gene3D" id="3.80.10.10">
    <property type="entry name" value="Ribonuclease Inhibitor"/>
    <property type="match status" value="3"/>
</dbReference>
<name>A0A250XKA1_9CHLO</name>
<organism evidence="6 7">
    <name type="scientific">Chlamydomonas eustigma</name>
    <dbReference type="NCBI Taxonomy" id="1157962"/>
    <lineage>
        <taxon>Eukaryota</taxon>
        <taxon>Viridiplantae</taxon>
        <taxon>Chlorophyta</taxon>
        <taxon>core chlorophytes</taxon>
        <taxon>Chlorophyceae</taxon>
        <taxon>CS clade</taxon>
        <taxon>Chlamydomonadales</taxon>
        <taxon>Chlamydomonadaceae</taxon>
        <taxon>Chlamydomonas</taxon>
    </lineage>
</organism>
<evidence type="ECO:0000313" key="6">
    <source>
        <dbReference type="EMBL" id="GAX83504.1"/>
    </source>
</evidence>
<dbReference type="SUPFAM" id="SSF52058">
    <property type="entry name" value="L domain-like"/>
    <property type="match status" value="1"/>
</dbReference>
<dbReference type="InterPro" id="IPR055414">
    <property type="entry name" value="LRR_R13L4/SHOC2-like"/>
</dbReference>
<feature type="region of interest" description="Disordered" evidence="4">
    <location>
        <begin position="109"/>
        <end position="152"/>
    </location>
</feature>
<dbReference type="Pfam" id="PF00646">
    <property type="entry name" value="F-box"/>
    <property type="match status" value="1"/>
</dbReference>
<evidence type="ECO:0000256" key="2">
    <source>
        <dbReference type="ARBA" id="ARBA00022614"/>
    </source>
</evidence>
<dbReference type="PANTHER" id="PTHR48051:SF1">
    <property type="entry name" value="RAS SUPPRESSOR PROTEIN 1"/>
    <property type="match status" value="1"/>
</dbReference>
<dbReference type="InterPro" id="IPR032675">
    <property type="entry name" value="LRR_dom_sf"/>
</dbReference>
<dbReference type="Pfam" id="PF23598">
    <property type="entry name" value="LRR_14"/>
    <property type="match status" value="1"/>
</dbReference>
<evidence type="ECO:0000259" key="5">
    <source>
        <dbReference type="PROSITE" id="PS50181"/>
    </source>
</evidence>
<dbReference type="GO" id="GO:0005930">
    <property type="term" value="C:axoneme"/>
    <property type="evidence" value="ECO:0007669"/>
    <property type="project" value="UniProtKB-SubCell"/>
</dbReference>
<keyword evidence="3" id="KW-0677">Repeat</keyword>
<dbReference type="InterPro" id="IPR050216">
    <property type="entry name" value="LRR_domain-containing"/>
</dbReference>
<proteinExistence type="predicted"/>
<dbReference type="InterPro" id="IPR001810">
    <property type="entry name" value="F-box_dom"/>
</dbReference>
<dbReference type="SMART" id="SM00369">
    <property type="entry name" value="LRR_TYP"/>
    <property type="match status" value="6"/>
</dbReference>
<dbReference type="PROSITE" id="PS50181">
    <property type="entry name" value="FBOX"/>
    <property type="match status" value="1"/>
</dbReference>
<dbReference type="InterPro" id="IPR003591">
    <property type="entry name" value="Leu-rich_rpt_typical-subtyp"/>
</dbReference>
<comment type="caution">
    <text evidence="6">The sequence shown here is derived from an EMBL/GenBank/DDBJ whole genome shotgun (WGS) entry which is preliminary data.</text>
</comment>
<gene>
    <name evidence="6" type="ORF">CEUSTIGMA_g10929.t1</name>
</gene>
<dbReference type="Pfam" id="PF00560">
    <property type="entry name" value="LRR_1"/>
    <property type="match status" value="1"/>
</dbReference>
<evidence type="ECO:0000256" key="3">
    <source>
        <dbReference type="ARBA" id="ARBA00022737"/>
    </source>
</evidence>
<comment type="subcellular location">
    <subcellularLocation>
        <location evidence="1">Cytoplasm</location>
        <location evidence="1">Cytoskeleton</location>
        <location evidence="1">Cilium axoneme</location>
    </subcellularLocation>
</comment>
<dbReference type="PROSITE" id="PS51450">
    <property type="entry name" value="LRR"/>
    <property type="match status" value="2"/>
</dbReference>
<keyword evidence="7" id="KW-1185">Reference proteome</keyword>
<accession>A0A250XKA1</accession>